<keyword evidence="5" id="KW-0234">DNA repair</keyword>
<evidence type="ECO:0000256" key="5">
    <source>
        <dbReference type="ARBA" id="ARBA00023204"/>
    </source>
</evidence>
<reference evidence="8" key="1">
    <citation type="submission" date="2018-06" db="EMBL/GenBank/DDBJ databases">
        <authorList>
            <person name="Zhirakovskaya E."/>
        </authorList>
    </citation>
    <scope>NUCLEOTIDE SEQUENCE</scope>
</reference>
<accession>A0A3B1D189</accession>
<organism evidence="8">
    <name type="scientific">hydrothermal vent metagenome</name>
    <dbReference type="NCBI Taxonomy" id="652676"/>
    <lineage>
        <taxon>unclassified sequences</taxon>
        <taxon>metagenomes</taxon>
        <taxon>ecological metagenomes</taxon>
    </lineage>
</organism>
<dbReference type="PANTHER" id="PTHR33991">
    <property type="entry name" value="DNA REPAIR PROTEIN RECO"/>
    <property type="match status" value="1"/>
</dbReference>
<name>A0A3B1D189_9ZZZZ</name>
<dbReference type="Pfam" id="PF02565">
    <property type="entry name" value="RecO_C"/>
    <property type="match status" value="1"/>
</dbReference>
<evidence type="ECO:0000256" key="1">
    <source>
        <dbReference type="ARBA" id="ARBA00007452"/>
    </source>
</evidence>
<sequence length="246" mass="27119">MPTTIHDQAVCIRHWDWSETSQTVSLFTHTHGIIRGLAKGSKREKTPFSGGIELLTQGEIVALVRSGGTLATITAWHLTHPYTGIRRSLRAFYVGSYLMDLVHHAVTDADPHPGLFTCLVEVLDRLSDRPEHALLLGQWGVLTETGYTPALEPTAAPSHPGTIISFLPQKGLFVQREFASTHDGWRVRPETVELLYHIAQQAVIPAETDAITIERASRLLGSYIRHVLARDLPSAQPVFGPEGLVT</sequence>
<dbReference type="Gene3D" id="2.40.50.140">
    <property type="entry name" value="Nucleic acid-binding proteins"/>
    <property type="match status" value="1"/>
</dbReference>
<dbReference type="GO" id="GO:0043590">
    <property type="term" value="C:bacterial nucleoid"/>
    <property type="evidence" value="ECO:0007669"/>
    <property type="project" value="TreeGrafter"/>
</dbReference>
<keyword evidence="3" id="KW-0227">DNA damage</keyword>
<gene>
    <name evidence="8" type="ORF">MNBD_PLANCTO03-1335</name>
</gene>
<dbReference type="GO" id="GO:0006310">
    <property type="term" value="P:DNA recombination"/>
    <property type="evidence" value="ECO:0007669"/>
    <property type="project" value="UniProtKB-KW"/>
</dbReference>
<evidence type="ECO:0000256" key="4">
    <source>
        <dbReference type="ARBA" id="ARBA00023172"/>
    </source>
</evidence>
<keyword evidence="4" id="KW-0233">DNA recombination</keyword>
<dbReference type="InterPro" id="IPR003717">
    <property type="entry name" value="RecO"/>
</dbReference>
<dbReference type="AlphaFoldDB" id="A0A3B1D189"/>
<evidence type="ECO:0000256" key="3">
    <source>
        <dbReference type="ARBA" id="ARBA00022763"/>
    </source>
</evidence>
<dbReference type="PANTHER" id="PTHR33991:SF1">
    <property type="entry name" value="DNA REPAIR PROTEIN RECO"/>
    <property type="match status" value="1"/>
</dbReference>
<dbReference type="EMBL" id="UOGK01000076">
    <property type="protein sequence ID" value="VAX36666.1"/>
    <property type="molecule type" value="Genomic_DNA"/>
</dbReference>
<dbReference type="SUPFAM" id="SSF50249">
    <property type="entry name" value="Nucleic acid-binding proteins"/>
    <property type="match status" value="1"/>
</dbReference>
<evidence type="ECO:0000259" key="7">
    <source>
        <dbReference type="Pfam" id="PF11967"/>
    </source>
</evidence>
<dbReference type="Pfam" id="PF11967">
    <property type="entry name" value="RecO_N"/>
    <property type="match status" value="1"/>
</dbReference>
<evidence type="ECO:0000256" key="2">
    <source>
        <dbReference type="ARBA" id="ARBA00021310"/>
    </source>
</evidence>
<dbReference type="GO" id="GO:0006302">
    <property type="term" value="P:double-strand break repair"/>
    <property type="evidence" value="ECO:0007669"/>
    <property type="project" value="TreeGrafter"/>
</dbReference>
<comment type="similarity">
    <text evidence="1">Belongs to the RecO family.</text>
</comment>
<proteinExistence type="inferred from homology"/>
<dbReference type="Gene3D" id="1.20.1440.120">
    <property type="entry name" value="Recombination protein O, C-terminal domain"/>
    <property type="match status" value="1"/>
</dbReference>
<dbReference type="InterPro" id="IPR012340">
    <property type="entry name" value="NA-bd_OB-fold"/>
</dbReference>
<dbReference type="InterPro" id="IPR037278">
    <property type="entry name" value="ARFGAP/RecO"/>
</dbReference>
<evidence type="ECO:0000313" key="8">
    <source>
        <dbReference type="EMBL" id="VAX36666.1"/>
    </source>
</evidence>
<dbReference type="SUPFAM" id="SSF57863">
    <property type="entry name" value="ArfGap/RecO-like zinc finger"/>
    <property type="match status" value="1"/>
</dbReference>
<evidence type="ECO:0000256" key="6">
    <source>
        <dbReference type="ARBA" id="ARBA00033409"/>
    </source>
</evidence>
<dbReference type="HAMAP" id="MF_00201">
    <property type="entry name" value="RecO"/>
    <property type="match status" value="1"/>
</dbReference>
<dbReference type="NCBIfam" id="TIGR00613">
    <property type="entry name" value="reco"/>
    <property type="match status" value="1"/>
</dbReference>
<protein>
    <recommendedName>
        <fullName evidence="2">DNA repair protein RecO</fullName>
    </recommendedName>
    <alternativeName>
        <fullName evidence="6">Recombination protein O</fullName>
    </alternativeName>
</protein>
<feature type="domain" description="DNA replication/recombination mediator RecO N-terminal" evidence="7">
    <location>
        <begin position="4"/>
        <end position="82"/>
    </location>
</feature>
<dbReference type="InterPro" id="IPR042242">
    <property type="entry name" value="RecO_C"/>
</dbReference>
<dbReference type="InterPro" id="IPR022572">
    <property type="entry name" value="DNA_rep/recomb_RecO_N"/>
</dbReference>